<comment type="cofactor">
    <cofactor evidence="15 16">
        <name>Zn(2+)</name>
        <dbReference type="ChEBI" id="CHEBI:29105"/>
    </cofactor>
    <text evidence="15 16">Binds 1 zinc ion per subunit.</text>
</comment>
<dbReference type="RefSeq" id="XP_028879416.1">
    <property type="nucleotide sequence ID" value="XM_029029395.1"/>
</dbReference>
<accession>A0A1X0NMJ8</accession>
<dbReference type="GO" id="GO:0046872">
    <property type="term" value="F:metal ion binding"/>
    <property type="evidence" value="ECO:0007669"/>
    <property type="project" value="UniProtKB-KW"/>
</dbReference>
<evidence type="ECO:0000256" key="11">
    <source>
        <dbReference type="ARBA" id="ARBA00023136"/>
    </source>
</evidence>
<dbReference type="Gene3D" id="2.30.34.10">
    <property type="entry name" value="Leishmanolysin domain 4"/>
    <property type="match status" value="1"/>
</dbReference>
<feature type="non-terminal residue" evidence="18">
    <location>
        <position position="1"/>
    </location>
</feature>
<gene>
    <name evidence="18" type="ORF">TM35_000362100</name>
</gene>
<feature type="region of interest" description="Disordered" evidence="17">
    <location>
        <begin position="484"/>
        <end position="542"/>
    </location>
</feature>
<evidence type="ECO:0000256" key="3">
    <source>
        <dbReference type="ARBA" id="ARBA00005860"/>
    </source>
</evidence>
<evidence type="ECO:0000256" key="12">
    <source>
        <dbReference type="ARBA" id="ARBA00023145"/>
    </source>
</evidence>
<dbReference type="Gene3D" id="2.10.55.10">
    <property type="entry name" value="Leishmanolysin domain 3"/>
    <property type="match status" value="1"/>
</dbReference>
<evidence type="ECO:0000256" key="9">
    <source>
        <dbReference type="ARBA" id="ARBA00022889"/>
    </source>
</evidence>
<keyword evidence="6" id="KW-0732">Signal</keyword>
<dbReference type="GO" id="GO:0016020">
    <property type="term" value="C:membrane"/>
    <property type="evidence" value="ECO:0007669"/>
    <property type="project" value="UniProtKB-SubCell"/>
</dbReference>
<evidence type="ECO:0000256" key="5">
    <source>
        <dbReference type="ARBA" id="ARBA00022723"/>
    </source>
</evidence>
<comment type="subcellular location">
    <subcellularLocation>
        <location evidence="2">Membrane</location>
    </subcellularLocation>
</comment>
<feature type="compositionally biased region" description="Polar residues" evidence="17">
    <location>
        <begin position="532"/>
        <end position="542"/>
    </location>
</feature>
<dbReference type="AlphaFoldDB" id="A0A1X0NMJ8"/>
<dbReference type="OrthoDB" id="10045365at2759"/>
<evidence type="ECO:0000256" key="2">
    <source>
        <dbReference type="ARBA" id="ARBA00004370"/>
    </source>
</evidence>
<keyword evidence="12" id="KW-0865">Zymogen</keyword>
<keyword evidence="11" id="KW-0472">Membrane</keyword>
<sequence length="574" mass="62060">TCATLGPDGRPVVGIINYGPRYIVATPQRVRVAAHEIAHALGFNVPEMELKDMVGRVNSTDDKAEFFVVASENTRREAMNHYKCDTLKGMELQNMAFVQVREAGSRRNDRLSSTVRALTASVQEEYELGKSHSNVIDGRLTGKEAVGSVVQERRGEEGSSAAKFTQNIHHSSNVWSKRRSIYLQATVAESPSGCTPGKEVDTATGKQCIVETTQIPTNTQYNAGKMIRSHWSRRIAKDELMVGLVGAGYYTALTLGAFADLGYYKVNWTMAEQMSWGNNSGCELLNNKCVNSGNPDFSKMFCTTESTDFPAGLKCTSDRQSLGSCSSIGANPVAKPLPEQFQYFSGNTNKVGSEESEQMDFCPFIMAKKGYSCITGEEKNKMPGSVIANNSRCVEGKGLKTKEEAAVGAVCVEVSCKFKKVIVRYSGNNEWHSCHEGENLTVNGTALQGKIVCPKYADVCNTINKTLDESQGPATNPDIVEEVQTSQPAAEATGTSKPSENAGNQEVTSPVVQNEASTTTEAKPSETKEENITSSVSGQNNNIVAGKGTDGSFKANVFASVMFLFLTLSVIMSP</sequence>
<evidence type="ECO:0000256" key="15">
    <source>
        <dbReference type="PIRSR" id="PIRSR601577-2"/>
    </source>
</evidence>
<keyword evidence="19" id="KW-1185">Reference proteome</keyword>
<dbReference type="EMBL" id="NBCO01000036">
    <property type="protein sequence ID" value="ORC85350.1"/>
    <property type="molecule type" value="Genomic_DNA"/>
</dbReference>
<dbReference type="Gene3D" id="3.10.170.20">
    <property type="match status" value="1"/>
</dbReference>
<evidence type="ECO:0000256" key="14">
    <source>
        <dbReference type="ARBA" id="ARBA00023180"/>
    </source>
</evidence>
<evidence type="ECO:0000256" key="10">
    <source>
        <dbReference type="ARBA" id="ARBA00023049"/>
    </source>
</evidence>
<comment type="similarity">
    <text evidence="3 16">Belongs to the peptidase M8 family.</text>
</comment>
<dbReference type="SUPFAM" id="SSF55486">
    <property type="entry name" value="Metalloproteases ('zincins'), catalytic domain"/>
    <property type="match status" value="2"/>
</dbReference>
<evidence type="ECO:0000256" key="1">
    <source>
        <dbReference type="ARBA" id="ARBA00001249"/>
    </source>
</evidence>
<dbReference type="GeneID" id="39989175"/>
<evidence type="ECO:0000313" key="18">
    <source>
        <dbReference type="EMBL" id="ORC85350.1"/>
    </source>
</evidence>
<keyword evidence="10 15" id="KW-0482">Metalloprotease</keyword>
<evidence type="ECO:0000256" key="17">
    <source>
        <dbReference type="SAM" id="MobiDB-lite"/>
    </source>
</evidence>
<keyword evidence="9" id="KW-0130">Cell adhesion</keyword>
<dbReference type="InterPro" id="IPR001577">
    <property type="entry name" value="Peptidase_M8"/>
</dbReference>
<keyword evidence="8 15" id="KW-0862">Zinc</keyword>
<feature type="binding site" evidence="15">
    <location>
        <position position="230"/>
    </location>
    <ligand>
        <name>Zn(2+)</name>
        <dbReference type="ChEBI" id="CHEBI:29105"/>
        <note>catalytic</note>
    </ligand>
</feature>
<dbReference type="Gene3D" id="3.90.132.10">
    <property type="entry name" value="Leishmanolysin , domain 2"/>
    <property type="match status" value="2"/>
</dbReference>
<comment type="caution">
    <text evidence="18">The sequence shown here is derived from an EMBL/GenBank/DDBJ whole genome shotgun (WGS) entry which is preliminary data.</text>
</comment>
<organism evidence="18 19">
    <name type="scientific">Trypanosoma theileri</name>
    <dbReference type="NCBI Taxonomy" id="67003"/>
    <lineage>
        <taxon>Eukaryota</taxon>
        <taxon>Discoba</taxon>
        <taxon>Euglenozoa</taxon>
        <taxon>Kinetoplastea</taxon>
        <taxon>Metakinetoplastina</taxon>
        <taxon>Trypanosomatida</taxon>
        <taxon>Trypanosomatidae</taxon>
        <taxon>Trypanosoma</taxon>
    </lineage>
</organism>
<proteinExistence type="inferred from homology"/>
<dbReference type="GO" id="GO:0005737">
    <property type="term" value="C:cytoplasm"/>
    <property type="evidence" value="ECO:0007669"/>
    <property type="project" value="TreeGrafter"/>
</dbReference>
<dbReference type="PANTHER" id="PTHR10942:SF0">
    <property type="entry name" value="LEISHMANOLYSIN-LIKE PEPTIDASE"/>
    <property type="match status" value="1"/>
</dbReference>
<reference evidence="18 19" key="1">
    <citation type="submission" date="2017-03" db="EMBL/GenBank/DDBJ databases">
        <title>An alternative strategy for trypanosome survival in the mammalian bloodstream revealed through genome and transcriptome analysis of the ubiquitous bovine parasite Trypanosoma (Megatrypanum) theileri.</title>
        <authorList>
            <person name="Kelly S."/>
            <person name="Ivens A."/>
            <person name="Mott A."/>
            <person name="O'Neill E."/>
            <person name="Emms D."/>
            <person name="Macleod O."/>
            <person name="Voorheis P."/>
            <person name="Matthews J."/>
            <person name="Matthews K."/>
            <person name="Carrington M."/>
        </authorList>
    </citation>
    <scope>NUCLEOTIDE SEQUENCE [LARGE SCALE GENOMIC DNA]</scope>
    <source>
        <strain evidence="18">Edinburgh</strain>
    </source>
</reference>
<dbReference type="PANTHER" id="PTHR10942">
    <property type="entry name" value="LEISHMANOLYSIN-LIKE PEPTIDASE"/>
    <property type="match status" value="1"/>
</dbReference>
<feature type="compositionally biased region" description="Polar residues" evidence="17">
    <location>
        <begin position="484"/>
        <end position="522"/>
    </location>
</feature>
<dbReference type="EC" id="3.4.24.-" evidence="16"/>
<evidence type="ECO:0000256" key="4">
    <source>
        <dbReference type="ARBA" id="ARBA00022670"/>
    </source>
</evidence>
<dbReference type="VEuPathDB" id="TriTrypDB:TM35_000362100"/>
<evidence type="ECO:0000256" key="8">
    <source>
        <dbReference type="ARBA" id="ARBA00022833"/>
    </source>
</evidence>
<dbReference type="GO" id="GO:0006508">
    <property type="term" value="P:proteolysis"/>
    <property type="evidence" value="ECO:0007669"/>
    <property type="project" value="UniProtKB-KW"/>
</dbReference>
<keyword evidence="5 15" id="KW-0479">Metal-binding</keyword>
<dbReference type="Pfam" id="PF01457">
    <property type="entry name" value="Peptidase_M8"/>
    <property type="match status" value="2"/>
</dbReference>
<keyword evidence="4 16" id="KW-0645">Protease</keyword>
<dbReference type="GO" id="GO:0007155">
    <property type="term" value="P:cell adhesion"/>
    <property type="evidence" value="ECO:0007669"/>
    <property type="project" value="UniProtKB-KW"/>
</dbReference>
<evidence type="ECO:0000256" key="6">
    <source>
        <dbReference type="ARBA" id="ARBA00022729"/>
    </source>
</evidence>
<evidence type="ECO:0000256" key="7">
    <source>
        <dbReference type="ARBA" id="ARBA00022801"/>
    </source>
</evidence>
<comment type="catalytic activity">
    <reaction evidence="1">
        <text>Preference for hydrophobic residues at P1 and P1' and basic residues at P2' and P3'. A model nonapeptide is cleaved at -Ala-Tyr-|-Leu-Lys-Lys-.</text>
        <dbReference type="EC" id="3.4.24.36"/>
    </reaction>
</comment>
<name>A0A1X0NMJ8_9TRYP</name>
<keyword evidence="13" id="KW-1015">Disulfide bond</keyword>
<evidence type="ECO:0000256" key="13">
    <source>
        <dbReference type="ARBA" id="ARBA00023157"/>
    </source>
</evidence>
<dbReference type="Proteomes" id="UP000192257">
    <property type="component" value="Unassembled WGS sequence"/>
</dbReference>
<protein>
    <recommendedName>
        <fullName evidence="16">Leishmanolysin-like peptidase</fullName>
        <ecNumber evidence="16">3.4.24.-</ecNumber>
    </recommendedName>
</protein>
<keyword evidence="7 16" id="KW-0378">Hydrolase</keyword>
<keyword evidence="14" id="KW-0325">Glycoprotein</keyword>
<dbReference type="GO" id="GO:0004222">
    <property type="term" value="F:metalloendopeptidase activity"/>
    <property type="evidence" value="ECO:0007669"/>
    <property type="project" value="UniProtKB-UniRule"/>
</dbReference>
<evidence type="ECO:0000256" key="16">
    <source>
        <dbReference type="RuleBase" id="RU366077"/>
    </source>
</evidence>
<evidence type="ECO:0000313" key="19">
    <source>
        <dbReference type="Proteomes" id="UP000192257"/>
    </source>
</evidence>